<accession>A0A806KD36</accession>
<protein>
    <submittedName>
        <fullName evidence="1">Uncharacterized protein</fullName>
    </submittedName>
</protein>
<evidence type="ECO:0000313" key="1">
    <source>
        <dbReference type="EMBL" id="AGS52495.1"/>
    </source>
</evidence>
<proteinExistence type="predicted"/>
<organism evidence="1">
    <name type="scientific">uncultured bacterium contig00005</name>
    <dbReference type="NCBI Taxonomy" id="1181497"/>
    <lineage>
        <taxon>Bacteria</taxon>
        <taxon>environmental samples</taxon>
    </lineage>
</organism>
<reference evidence="1" key="1">
    <citation type="submission" date="2012-03" db="EMBL/GenBank/DDBJ databases">
        <title>Functional metagenomics reveals considerable lignocellulase gene clusters in the gut microbiome of a wood-feeding higher termite.</title>
        <authorList>
            <person name="Liu N."/>
        </authorList>
    </citation>
    <scope>NUCLEOTIDE SEQUENCE</scope>
</reference>
<dbReference type="EMBL" id="JQ844200">
    <property type="protein sequence ID" value="AGS52495.1"/>
    <property type="molecule type" value="Genomic_DNA"/>
</dbReference>
<name>A0A806KD36_9BACT</name>
<dbReference type="AlphaFoldDB" id="A0A806KD36"/>
<sequence>MNTNSIAASSAANAVYAAAWLDPAGKSPLATAKNASFADVMAAQSASGSGEIEFETAQKDKLLFGILARIDGPSGKMLSPAINVYQPANYTEDDPVIIVKGVNTDGNPFEVSVRINDINPRRASYVEMYALDGYNSLNGKGSGLDGFMGSLSRAMYSQQVQRGDLTYRFLEGVDIFARIDFSEFLPALREMMEAQRYHGDWAGYARYKEFVDYLMEHFGRR</sequence>